<dbReference type="AlphaFoldDB" id="A0A9D6LQS8"/>
<gene>
    <name evidence="3" type="ORF">HY220_04160</name>
</gene>
<comment type="caution">
    <text evidence="3">The sequence shown here is derived from an EMBL/GenBank/DDBJ whole genome shotgun (WGS) entry which is preliminary data.</text>
</comment>
<dbReference type="InterPro" id="IPR049492">
    <property type="entry name" value="BD-FAE-like_dom"/>
</dbReference>
<sequence>MRKETGMTIFLVLIFLVALFTYQKRNLTFLRLTPSPNKVMVIKNIRYIDDGLEKHRLDLYLPKNKKDFSIVQFVHGGYWTSGDKDYYAAITGLYGSTGRALAAKGIGVVIQNYRLAPDVQIDGEIDDVVSAIKWTQNHIAEYGGDPTHHFLMGHSAGGHLITILGLDPEYFARAGIRSGTIRGYISLSGIVDLNDMAAKNDEQFKESIIYRVFGRDPETLMHYSPTSYIQKSMPPFLIMIGEHDFDYLIPETNAAIQKMKDVGASPKFKVIAGNTHMDMVLKFGSREDNMTQPVVDFIHQSQ</sequence>
<dbReference type="GO" id="GO:0004061">
    <property type="term" value="F:arylformamidase activity"/>
    <property type="evidence" value="ECO:0007669"/>
    <property type="project" value="TreeGrafter"/>
</dbReference>
<evidence type="ECO:0000313" key="4">
    <source>
        <dbReference type="Proteomes" id="UP000808388"/>
    </source>
</evidence>
<dbReference type="Pfam" id="PF20434">
    <property type="entry name" value="BD-FAE"/>
    <property type="match status" value="1"/>
</dbReference>
<dbReference type="Proteomes" id="UP000808388">
    <property type="component" value="Unassembled WGS sequence"/>
</dbReference>
<dbReference type="Gene3D" id="3.40.50.1820">
    <property type="entry name" value="alpha/beta hydrolase"/>
    <property type="match status" value="1"/>
</dbReference>
<reference evidence="3" key="1">
    <citation type="submission" date="2020-07" db="EMBL/GenBank/DDBJ databases">
        <title>Huge and variable diversity of episymbiotic CPR bacteria and DPANN archaea in groundwater ecosystems.</title>
        <authorList>
            <person name="He C.Y."/>
            <person name="Keren R."/>
            <person name="Whittaker M."/>
            <person name="Farag I.F."/>
            <person name="Doudna J."/>
            <person name="Cate J.H.D."/>
            <person name="Banfield J.F."/>
        </authorList>
    </citation>
    <scope>NUCLEOTIDE SEQUENCE</scope>
    <source>
        <strain evidence="3">NC_groundwater_972_Pr1_S-0.2um_49_27</strain>
    </source>
</reference>
<organism evidence="3 4">
    <name type="scientific">Candidatus Sungiibacteriota bacterium</name>
    <dbReference type="NCBI Taxonomy" id="2750080"/>
    <lineage>
        <taxon>Bacteria</taxon>
        <taxon>Candidatus Sungiibacteriota</taxon>
    </lineage>
</organism>
<dbReference type="PANTHER" id="PTHR48081:SF33">
    <property type="entry name" value="KYNURENINE FORMAMIDASE"/>
    <property type="match status" value="1"/>
</dbReference>
<protein>
    <submittedName>
        <fullName evidence="3">Alpha/beta hydrolase</fullName>
    </submittedName>
</protein>
<keyword evidence="1 3" id="KW-0378">Hydrolase</keyword>
<feature type="domain" description="BD-FAE-like" evidence="2">
    <location>
        <begin position="57"/>
        <end position="244"/>
    </location>
</feature>
<dbReference type="PANTHER" id="PTHR48081">
    <property type="entry name" value="AB HYDROLASE SUPERFAMILY PROTEIN C4A8.06C"/>
    <property type="match status" value="1"/>
</dbReference>
<proteinExistence type="predicted"/>
<name>A0A9D6LQS8_9BACT</name>
<dbReference type="InterPro" id="IPR029058">
    <property type="entry name" value="AB_hydrolase_fold"/>
</dbReference>
<dbReference type="EMBL" id="JACQCQ010000013">
    <property type="protein sequence ID" value="MBI3627903.1"/>
    <property type="molecule type" value="Genomic_DNA"/>
</dbReference>
<evidence type="ECO:0000313" key="3">
    <source>
        <dbReference type="EMBL" id="MBI3627903.1"/>
    </source>
</evidence>
<dbReference type="InterPro" id="IPR050300">
    <property type="entry name" value="GDXG_lipolytic_enzyme"/>
</dbReference>
<dbReference type="SUPFAM" id="SSF53474">
    <property type="entry name" value="alpha/beta-Hydrolases"/>
    <property type="match status" value="1"/>
</dbReference>
<accession>A0A9D6LQS8</accession>
<evidence type="ECO:0000256" key="1">
    <source>
        <dbReference type="ARBA" id="ARBA00022801"/>
    </source>
</evidence>
<evidence type="ECO:0000259" key="2">
    <source>
        <dbReference type="Pfam" id="PF20434"/>
    </source>
</evidence>